<dbReference type="RefSeq" id="WP_009629022.1">
    <property type="nucleotide sequence ID" value="NZ_VBTY01000234.1"/>
</dbReference>
<reference evidence="1" key="1">
    <citation type="submission" date="2019-05" db="EMBL/GenBank/DDBJ databases">
        <title>Whole genome sequencing of Pseudanabaena catenata USMAC16.</title>
        <authorList>
            <person name="Khan Z."/>
            <person name="Omar W.M."/>
            <person name="Convey P."/>
            <person name="Merican F."/>
            <person name="Najimudin N."/>
        </authorList>
    </citation>
    <scope>NUCLEOTIDE SEQUENCE</scope>
    <source>
        <strain evidence="1">USMAC16</strain>
    </source>
</reference>
<evidence type="ECO:0008006" key="3">
    <source>
        <dbReference type="Google" id="ProtNLM"/>
    </source>
</evidence>
<protein>
    <recommendedName>
        <fullName evidence="3">SCP2 domain-containing protein</fullName>
    </recommendedName>
</protein>
<sequence>MLLPPSTSSRAELLTALLLELMEILRDRQGDTWSAIVRIANGKSATIAIDDTRIFVQAEGEMDLQLAISAADPTANNSFESTGRALYNIIIGKSTLEKSVASGKIFISANFGDLLKIRSIVTAVLLDTSVEPRLLSLWHRFEQEWLK</sequence>
<dbReference type="EMBL" id="VBTY01000234">
    <property type="protein sequence ID" value="MDG3496829.1"/>
    <property type="molecule type" value="Genomic_DNA"/>
</dbReference>
<evidence type="ECO:0000313" key="2">
    <source>
        <dbReference type="Proteomes" id="UP001152872"/>
    </source>
</evidence>
<comment type="caution">
    <text evidence="1">The sequence shown here is derived from an EMBL/GenBank/DDBJ whole genome shotgun (WGS) entry which is preliminary data.</text>
</comment>
<keyword evidence="2" id="KW-1185">Reference proteome</keyword>
<dbReference type="Proteomes" id="UP001152872">
    <property type="component" value="Unassembled WGS sequence"/>
</dbReference>
<evidence type="ECO:0000313" key="1">
    <source>
        <dbReference type="EMBL" id="MDG3496829.1"/>
    </source>
</evidence>
<gene>
    <name evidence="1" type="ORF">FEV09_20010</name>
</gene>
<organism evidence="1 2">
    <name type="scientific">Pseudanabaena catenata USMAC16</name>
    <dbReference type="NCBI Taxonomy" id="1855837"/>
    <lineage>
        <taxon>Bacteria</taxon>
        <taxon>Bacillati</taxon>
        <taxon>Cyanobacteriota</taxon>
        <taxon>Cyanophyceae</taxon>
        <taxon>Pseudanabaenales</taxon>
        <taxon>Pseudanabaenaceae</taxon>
        <taxon>Pseudanabaena</taxon>
    </lineage>
</organism>
<proteinExistence type="predicted"/>
<dbReference type="AlphaFoldDB" id="A0A9X4RN33"/>
<name>A0A9X4RN33_9CYAN</name>
<accession>A0A9X4RN33</accession>